<dbReference type="GO" id="GO:0008168">
    <property type="term" value="F:methyltransferase activity"/>
    <property type="evidence" value="ECO:0007669"/>
    <property type="project" value="UniProtKB-KW"/>
</dbReference>
<dbReference type="InterPro" id="IPR041698">
    <property type="entry name" value="Methyltransf_25"/>
</dbReference>
<dbReference type="GO" id="GO:0032259">
    <property type="term" value="P:methylation"/>
    <property type="evidence" value="ECO:0007669"/>
    <property type="project" value="UniProtKB-KW"/>
</dbReference>
<dbReference type="Gene3D" id="3.40.50.150">
    <property type="entry name" value="Vaccinia Virus protein VP39"/>
    <property type="match status" value="1"/>
</dbReference>
<organism evidence="3 4">
    <name type="scientific">Paramagnetospirillum caucaseum</name>
    <dbReference type="NCBI Taxonomy" id="1244869"/>
    <lineage>
        <taxon>Bacteria</taxon>
        <taxon>Pseudomonadati</taxon>
        <taxon>Pseudomonadota</taxon>
        <taxon>Alphaproteobacteria</taxon>
        <taxon>Rhodospirillales</taxon>
        <taxon>Magnetospirillaceae</taxon>
        <taxon>Paramagnetospirillum</taxon>
    </lineage>
</organism>
<keyword evidence="3" id="KW-0489">Methyltransferase</keyword>
<dbReference type="Pfam" id="PF13649">
    <property type="entry name" value="Methyltransf_25"/>
    <property type="match status" value="1"/>
</dbReference>
<dbReference type="AlphaFoldDB" id="M2Z682"/>
<sequence>MSRKKTIAGAFSAAAATYESAARAQVWAADCLVERLGTVAVPPRVLELGCGTGLLTRRLAAALPAGSAILATDLSPAMVAAAGAALPAISCAVMDAEAPDVAGPFDLIASSLAAQWFTDLPGTLARLAGLLAPGGRLLLTTLGAATFAQWKDAHRALGLESGVPDYPEAEALAALLPGAEVDARPLTLHYRDARTFLLSLQALGAQTPKPGHTPLSPGEVRRIIKDMGSPCAITWDILLLDYRREDGA</sequence>
<keyword evidence="1 3" id="KW-0808">Transferase</keyword>
<name>M2Z682_9PROT</name>
<dbReference type="EMBL" id="AONQ01000026">
    <property type="protein sequence ID" value="EME69830.1"/>
    <property type="molecule type" value="Genomic_DNA"/>
</dbReference>
<dbReference type="PANTHER" id="PTHR43861">
    <property type="entry name" value="TRANS-ACONITATE 2-METHYLTRANSFERASE-RELATED"/>
    <property type="match status" value="1"/>
</dbReference>
<dbReference type="InterPro" id="IPR029063">
    <property type="entry name" value="SAM-dependent_MTases_sf"/>
</dbReference>
<dbReference type="PATRIC" id="fig|1244869.3.peg.2245"/>
<dbReference type="STRING" id="1244869.H261_11134"/>
<protein>
    <submittedName>
        <fullName evidence="3">SAM-dependent methyltransferase</fullName>
    </submittedName>
</protein>
<keyword evidence="4" id="KW-1185">Reference proteome</keyword>
<comment type="caution">
    <text evidence="3">The sequence shown here is derived from an EMBL/GenBank/DDBJ whole genome shotgun (WGS) entry which is preliminary data.</text>
</comment>
<dbReference type="SUPFAM" id="SSF53335">
    <property type="entry name" value="S-adenosyl-L-methionine-dependent methyltransferases"/>
    <property type="match status" value="1"/>
</dbReference>
<reference evidence="3 4" key="1">
    <citation type="journal article" date="2014" name="Genome Announc.">
        <title>Draft Genome Sequence of Magnetospirillum sp. Strain SO-1, a Freshwater Magnetotactic Bacterium Isolated from the Ol'khovka River, Russia.</title>
        <authorList>
            <person name="Grouzdev D.S."/>
            <person name="Dziuba M.V."/>
            <person name="Sukhacheva M.S."/>
            <person name="Mardanov A.V."/>
            <person name="Beletskiy A.V."/>
            <person name="Kuznetsov B.B."/>
            <person name="Skryabin K.G."/>
        </authorList>
    </citation>
    <scope>NUCLEOTIDE SEQUENCE [LARGE SCALE GENOMIC DNA]</scope>
    <source>
        <strain evidence="3 4">SO-1</strain>
    </source>
</reference>
<gene>
    <name evidence="3" type="ORF">H261_11134</name>
</gene>
<evidence type="ECO:0000259" key="2">
    <source>
        <dbReference type="Pfam" id="PF13649"/>
    </source>
</evidence>
<proteinExistence type="predicted"/>
<feature type="domain" description="Methyltransferase" evidence="2">
    <location>
        <begin position="45"/>
        <end position="135"/>
    </location>
</feature>
<accession>M2Z682</accession>
<dbReference type="RefSeq" id="WP_008617437.1">
    <property type="nucleotide sequence ID" value="NZ_AONQ01000026.1"/>
</dbReference>
<dbReference type="CDD" id="cd02440">
    <property type="entry name" value="AdoMet_MTases"/>
    <property type="match status" value="1"/>
</dbReference>
<dbReference type="eggNOG" id="COG4106">
    <property type="taxonomic scope" value="Bacteria"/>
</dbReference>
<evidence type="ECO:0000256" key="1">
    <source>
        <dbReference type="ARBA" id="ARBA00022679"/>
    </source>
</evidence>
<dbReference type="OrthoDB" id="9802097at2"/>
<evidence type="ECO:0000313" key="4">
    <source>
        <dbReference type="Proteomes" id="UP000011744"/>
    </source>
</evidence>
<dbReference type="Proteomes" id="UP000011744">
    <property type="component" value="Unassembled WGS sequence"/>
</dbReference>
<evidence type="ECO:0000313" key="3">
    <source>
        <dbReference type="EMBL" id="EME69830.1"/>
    </source>
</evidence>